<evidence type="ECO:0000313" key="7">
    <source>
        <dbReference type="EMBL" id="KAK2194482.1"/>
    </source>
</evidence>
<dbReference type="RefSeq" id="XP_067802675.1">
    <property type="nucleotide sequence ID" value="XM_067947453.1"/>
</dbReference>
<dbReference type="InterPro" id="IPR009072">
    <property type="entry name" value="Histone-fold"/>
</dbReference>
<keyword evidence="2" id="KW-0805">Transcription regulation</keyword>
<evidence type="ECO:0000256" key="3">
    <source>
        <dbReference type="ARBA" id="ARBA00023125"/>
    </source>
</evidence>
<organism evidence="8 10">
    <name type="scientific">Babesia duncani</name>
    <dbReference type="NCBI Taxonomy" id="323732"/>
    <lineage>
        <taxon>Eukaryota</taxon>
        <taxon>Sar</taxon>
        <taxon>Alveolata</taxon>
        <taxon>Apicomplexa</taxon>
        <taxon>Aconoidasida</taxon>
        <taxon>Piroplasmida</taxon>
        <taxon>Babesiidae</taxon>
        <taxon>Babesia</taxon>
    </lineage>
</organism>
<dbReference type="Gene3D" id="1.10.20.10">
    <property type="entry name" value="Histone, subunit A"/>
    <property type="match status" value="1"/>
</dbReference>
<keyword evidence="4" id="KW-0804">Transcription</keyword>
<accession>A0AAD9UM89</accession>
<dbReference type="EMBL" id="JALLKP010000049">
    <property type="protein sequence ID" value="KAK2194753.1"/>
    <property type="molecule type" value="Genomic_DNA"/>
</dbReference>
<evidence type="ECO:0000313" key="10">
    <source>
        <dbReference type="Proteomes" id="UP001214638"/>
    </source>
</evidence>
<name>A0AAD9UM89_9APIC</name>
<proteinExistence type="inferred from homology"/>
<dbReference type="GO" id="GO:0000978">
    <property type="term" value="F:RNA polymerase II cis-regulatory region sequence-specific DNA binding"/>
    <property type="evidence" value="ECO:0007669"/>
    <property type="project" value="TreeGrafter"/>
</dbReference>
<evidence type="ECO:0000256" key="5">
    <source>
        <dbReference type="SAM" id="MobiDB-lite"/>
    </source>
</evidence>
<protein>
    <submittedName>
        <fullName evidence="8">Bifunctional Histone-fold/Transcription factor CBF-NF-Y-archaeal histone domain/Transcription factor NFYB-HAP3</fullName>
    </submittedName>
</protein>
<dbReference type="PANTHER" id="PTHR11064">
    <property type="entry name" value="CCAAT-BINDING TRANSCRIPTION FACTOR-RELATED"/>
    <property type="match status" value="1"/>
</dbReference>
<dbReference type="GeneID" id="94336726"/>
<dbReference type="AlphaFoldDB" id="A0AAD9UM89"/>
<keyword evidence="10" id="KW-1185">Reference proteome</keyword>
<sequence length="327" mass="36184">MYPADINYGTSTNVISQNGQDTAAPGNLHLRSSPGDVPFAYDGYNRTSHAYGVYVGVGDGVNASHENTLSTAYADPSVYNGSHYGLSMANMGYNVDYNSPVQSLKNCTPNATHGPMDYVVANSEGPVKSPLSNYGSGDVQRQNMQSLYYGDNVGRMYGMNSNDCSNRARSNAEDEDDTESLCRSPISNRNYLESDTTLPIANIGRLMKTALPSTAKIAKHAKEMVKDCVTEFIQFIVSEASDKCLTERRKTLSADDIINAIKNLGFVHYIEALRAHHMKWREIRDMGLHLPHEKAEAFLNAEGASIDYEKYALYTSQVMYDNKFEQQ</sequence>
<dbReference type="Proteomes" id="UP001214638">
    <property type="component" value="Unassembled WGS sequence"/>
</dbReference>
<evidence type="ECO:0000313" key="8">
    <source>
        <dbReference type="EMBL" id="KAK2194753.1"/>
    </source>
</evidence>
<evidence type="ECO:0000313" key="9">
    <source>
        <dbReference type="EMBL" id="KAK2195832.1"/>
    </source>
</evidence>
<dbReference type="EMBL" id="JALLKP010000108">
    <property type="protein sequence ID" value="KAK2194482.1"/>
    <property type="molecule type" value="Genomic_DNA"/>
</dbReference>
<comment type="caution">
    <text evidence="8">The sequence shown here is derived from an EMBL/GenBank/DDBJ whole genome shotgun (WGS) entry which is preliminary data.</text>
</comment>
<evidence type="ECO:0000256" key="4">
    <source>
        <dbReference type="ARBA" id="ARBA00023163"/>
    </source>
</evidence>
<evidence type="ECO:0000259" key="6">
    <source>
        <dbReference type="Pfam" id="PF00808"/>
    </source>
</evidence>
<gene>
    <name evidence="9" type="ORF">BdWA1_002428</name>
    <name evidence="8" type="ORF">BdWA1_003765</name>
    <name evidence="7" type="ORF">BdWA1_004042</name>
</gene>
<dbReference type="EMBL" id="JALLKP010000003">
    <property type="protein sequence ID" value="KAK2195832.1"/>
    <property type="molecule type" value="Genomic_DNA"/>
</dbReference>
<dbReference type="GO" id="GO:0046982">
    <property type="term" value="F:protein heterodimerization activity"/>
    <property type="evidence" value="ECO:0007669"/>
    <property type="project" value="InterPro"/>
</dbReference>
<feature type="domain" description="Transcription factor CBF/NF-Y/archaeal histone" evidence="6">
    <location>
        <begin position="197"/>
        <end position="261"/>
    </location>
</feature>
<dbReference type="SUPFAM" id="SSF47113">
    <property type="entry name" value="Histone-fold"/>
    <property type="match status" value="1"/>
</dbReference>
<comment type="similarity">
    <text evidence="1">Belongs to the NFYB/HAP3 subunit family.</text>
</comment>
<dbReference type="PANTHER" id="PTHR11064:SF9">
    <property type="entry name" value="NUCLEAR TRANSCRIPTION FACTOR Y SUBUNIT BETA"/>
    <property type="match status" value="1"/>
</dbReference>
<evidence type="ECO:0000256" key="2">
    <source>
        <dbReference type="ARBA" id="ARBA00023015"/>
    </source>
</evidence>
<keyword evidence="3" id="KW-0238">DNA-binding</keyword>
<evidence type="ECO:0000256" key="1">
    <source>
        <dbReference type="ARBA" id="ARBA00009053"/>
    </source>
</evidence>
<reference evidence="8" key="1">
    <citation type="journal article" date="2023" name="Nat. Microbiol.">
        <title>Babesia duncani multi-omics identifies virulence factors and drug targets.</title>
        <authorList>
            <person name="Singh P."/>
            <person name="Lonardi S."/>
            <person name="Liang Q."/>
            <person name="Vydyam P."/>
            <person name="Khabirova E."/>
            <person name="Fang T."/>
            <person name="Gihaz S."/>
            <person name="Thekkiniath J."/>
            <person name="Munshi M."/>
            <person name="Abel S."/>
            <person name="Ciampossin L."/>
            <person name="Batugedara G."/>
            <person name="Gupta M."/>
            <person name="Lu X.M."/>
            <person name="Lenz T."/>
            <person name="Chakravarty S."/>
            <person name="Cornillot E."/>
            <person name="Hu Y."/>
            <person name="Ma W."/>
            <person name="Gonzalez L.M."/>
            <person name="Sanchez S."/>
            <person name="Estrada K."/>
            <person name="Sanchez-Flores A."/>
            <person name="Montero E."/>
            <person name="Harb O.S."/>
            <person name="Le Roch K.G."/>
            <person name="Mamoun C.B."/>
        </authorList>
    </citation>
    <scope>NUCLEOTIDE SEQUENCE</scope>
    <source>
        <strain evidence="8">WA1</strain>
    </source>
</reference>
<dbReference type="CDD" id="cd22907">
    <property type="entry name" value="HFD_NFYB"/>
    <property type="match status" value="1"/>
</dbReference>
<dbReference type="InterPro" id="IPR003958">
    <property type="entry name" value="CBFA_NFYB_domain"/>
</dbReference>
<dbReference type="Pfam" id="PF00808">
    <property type="entry name" value="CBFD_NFYB_HMF"/>
    <property type="match status" value="1"/>
</dbReference>
<feature type="region of interest" description="Disordered" evidence="5">
    <location>
        <begin position="164"/>
        <end position="183"/>
    </location>
</feature>
<dbReference type="GO" id="GO:0016602">
    <property type="term" value="C:CCAAT-binding factor complex"/>
    <property type="evidence" value="ECO:0007669"/>
    <property type="project" value="InterPro"/>
</dbReference>
<dbReference type="GO" id="GO:0001228">
    <property type="term" value="F:DNA-binding transcription activator activity, RNA polymerase II-specific"/>
    <property type="evidence" value="ECO:0007669"/>
    <property type="project" value="InterPro"/>
</dbReference>
<dbReference type="InterPro" id="IPR027113">
    <property type="entry name" value="Transc_fact_NFYB/HAP3"/>
</dbReference>
<dbReference type="PRINTS" id="PR00615">
    <property type="entry name" value="CCAATSUBUNTA"/>
</dbReference>
<dbReference type="KEGG" id="bdw:94336726"/>